<evidence type="ECO:0000313" key="2">
    <source>
        <dbReference type="Proteomes" id="UP000077824"/>
    </source>
</evidence>
<accession>A0A172XRR9</accession>
<reference evidence="1 2" key="1">
    <citation type="submission" date="2016-04" db="EMBL/GenBank/DDBJ databases">
        <title>Complete Genome Sequence of Chryseobacterium sp. IHBB 10212.</title>
        <authorList>
            <person name="Pal M."/>
            <person name="Swarnkar M.K."/>
            <person name="Kaushal K."/>
            <person name="Chhibber S."/>
            <person name="Singh A.K."/>
            <person name="Gulati A."/>
        </authorList>
    </citation>
    <scope>NUCLEOTIDE SEQUENCE [LARGE SCALE GENOMIC DNA]</scope>
    <source>
        <strain evidence="1 2">IHBB 10212</strain>
    </source>
</reference>
<keyword evidence="2" id="KW-1185">Reference proteome</keyword>
<dbReference type="OrthoDB" id="1241156at2"/>
<dbReference type="AlphaFoldDB" id="A0A172XRR9"/>
<name>A0A172XRR9_9FLAO</name>
<dbReference type="EMBL" id="CP015199">
    <property type="protein sequence ID" value="ANF49532.1"/>
    <property type="molecule type" value="Genomic_DNA"/>
</dbReference>
<sequence length="315" mass="37756">MEKENIITINQTHQEAEFNWAIKRYLPNFKDGKPTIIGMQFPWKRIFDDEKSLEETLQTIVNLFNDFTRGDFFKSINYTPQYRDIFLLKASLISSYYWIEFIFTKDKWNLKTKGYSWEQESFIFSLGNNLNNDFIVSKIGYEVLFYSYRNPDTDEDGFRKRKYKLPIYINDEDFLNSDYIFLFEKSDGLRGDLRVRSINLLIDNEFDYYLHIRSNELSDVSGKNLDFVHQGQIPKNILFQLLKVIQENENYRYYGGGAILDLPQTHFIFKIKDKIYRSGILSNTNEKDYHFKNLEDLKSIILDWVEIVINFQKQN</sequence>
<dbReference type="Proteomes" id="UP000077824">
    <property type="component" value="Chromosome"/>
</dbReference>
<gene>
    <name evidence="1" type="ORF">A0O34_02730</name>
</gene>
<dbReference type="RefSeq" id="WP_066750923.1">
    <property type="nucleotide sequence ID" value="NZ_CP015199.1"/>
</dbReference>
<proteinExistence type="predicted"/>
<organism evidence="1 2">
    <name type="scientific">Chryseobacterium glaciei</name>
    <dbReference type="NCBI Taxonomy" id="1685010"/>
    <lineage>
        <taxon>Bacteria</taxon>
        <taxon>Pseudomonadati</taxon>
        <taxon>Bacteroidota</taxon>
        <taxon>Flavobacteriia</taxon>
        <taxon>Flavobacteriales</taxon>
        <taxon>Weeksellaceae</taxon>
        <taxon>Chryseobacterium group</taxon>
        <taxon>Chryseobacterium</taxon>
    </lineage>
</organism>
<evidence type="ECO:0000313" key="1">
    <source>
        <dbReference type="EMBL" id="ANF49532.1"/>
    </source>
</evidence>
<protein>
    <submittedName>
        <fullName evidence="1">Uncharacterized protein</fullName>
    </submittedName>
</protein>
<dbReference type="STRING" id="1685010.A0O34_02730"/>
<dbReference type="KEGG" id="chh:A0O34_02730"/>